<evidence type="ECO:0000313" key="2">
    <source>
        <dbReference type="Proteomes" id="UP000239209"/>
    </source>
</evidence>
<dbReference type="OrthoDB" id="9785907at2"/>
<reference evidence="1 2" key="1">
    <citation type="submission" date="2018-03" db="EMBL/GenBank/DDBJ databases">
        <title>Genomic Encyclopedia of Archaeal and Bacterial Type Strains, Phase II (KMG-II): from individual species to whole genera.</title>
        <authorList>
            <person name="Goeker M."/>
        </authorList>
    </citation>
    <scope>NUCLEOTIDE SEQUENCE [LARGE SCALE GENOMIC DNA]</scope>
    <source>
        <strain evidence="1 2">DSM 45348</strain>
    </source>
</reference>
<dbReference type="RefSeq" id="WP_106129328.1">
    <property type="nucleotide sequence ID" value="NZ_PVZG01000014.1"/>
</dbReference>
<proteinExistence type="predicted"/>
<dbReference type="InterPro" id="IPR036237">
    <property type="entry name" value="Xyl_isomerase-like_sf"/>
</dbReference>
<dbReference type="AlphaFoldDB" id="A0A2T0RRU0"/>
<dbReference type="Gene3D" id="3.20.20.150">
    <property type="entry name" value="Divalent-metal-dependent TIM barrel enzymes"/>
    <property type="match status" value="1"/>
</dbReference>
<dbReference type="Proteomes" id="UP000239209">
    <property type="component" value="Unassembled WGS sequence"/>
</dbReference>
<sequence length="356" mass="37573">MRLRHHSGRVVHLSHGTDLRPARDLPAVVEQLDAYAAAVRAGQDVDTLGVSLWLPPTLAAALAIDGRSRTRLRAELDARGLEVVTLSGVPYAEGGDEGPEAPDWSSPARLEYTLDLARILVDLLPDDAVRGAVSTIGIGRRDGWDDPKRKECSRILGRLSGGLAEVAWQTGRAVRVGFRPEPGAVLDGSASVAAAFARLDKERLGVCLDLAHLACTWEDPAAYLDRLGGAGISVIQARLAAALQAADPVAATGALRGYVSEGNPRPVTTPDGGYVPDLAQALREYPPGPWRVLCPVPWQSEPPAPLTATTEVSRAALRHLMSGAVPGTEYLDVEGAGTVELAELGLSPPQDARLSC</sequence>
<evidence type="ECO:0000313" key="1">
    <source>
        <dbReference type="EMBL" id="PRY23916.1"/>
    </source>
</evidence>
<dbReference type="SUPFAM" id="SSF51658">
    <property type="entry name" value="Xylose isomerase-like"/>
    <property type="match status" value="1"/>
</dbReference>
<name>A0A2T0RRU0_9ACTN</name>
<protein>
    <submittedName>
        <fullName evidence="1">Xylose isomerase-like TIM barrel protein</fullName>
    </submittedName>
</protein>
<gene>
    <name evidence="1" type="ORF">CLV70_11448</name>
</gene>
<comment type="caution">
    <text evidence="1">The sequence shown here is derived from an EMBL/GenBank/DDBJ whole genome shotgun (WGS) entry which is preliminary data.</text>
</comment>
<keyword evidence="2" id="KW-1185">Reference proteome</keyword>
<keyword evidence="1" id="KW-0413">Isomerase</keyword>
<accession>A0A2T0RRU0</accession>
<dbReference type="EMBL" id="PVZG01000014">
    <property type="protein sequence ID" value="PRY23916.1"/>
    <property type="molecule type" value="Genomic_DNA"/>
</dbReference>
<dbReference type="GO" id="GO:0016853">
    <property type="term" value="F:isomerase activity"/>
    <property type="evidence" value="ECO:0007669"/>
    <property type="project" value="UniProtKB-KW"/>
</dbReference>
<organism evidence="1 2">
    <name type="scientific">Pseudosporangium ferrugineum</name>
    <dbReference type="NCBI Taxonomy" id="439699"/>
    <lineage>
        <taxon>Bacteria</taxon>
        <taxon>Bacillati</taxon>
        <taxon>Actinomycetota</taxon>
        <taxon>Actinomycetes</taxon>
        <taxon>Micromonosporales</taxon>
        <taxon>Micromonosporaceae</taxon>
        <taxon>Pseudosporangium</taxon>
    </lineage>
</organism>